<proteinExistence type="predicted"/>
<accession>A0A9D9HSU1</accession>
<evidence type="ECO:0000313" key="2">
    <source>
        <dbReference type="Proteomes" id="UP000823641"/>
    </source>
</evidence>
<dbReference type="Proteomes" id="UP000823641">
    <property type="component" value="Unassembled WGS sequence"/>
</dbReference>
<reference evidence="1" key="2">
    <citation type="journal article" date="2021" name="PeerJ">
        <title>Extensive microbial diversity within the chicken gut microbiome revealed by metagenomics and culture.</title>
        <authorList>
            <person name="Gilroy R."/>
            <person name="Ravi A."/>
            <person name="Getino M."/>
            <person name="Pursley I."/>
            <person name="Horton D.L."/>
            <person name="Alikhan N.F."/>
            <person name="Baker D."/>
            <person name="Gharbi K."/>
            <person name="Hall N."/>
            <person name="Watson M."/>
            <person name="Adriaenssens E.M."/>
            <person name="Foster-Nyarko E."/>
            <person name="Jarju S."/>
            <person name="Secka A."/>
            <person name="Antonio M."/>
            <person name="Oren A."/>
            <person name="Chaudhuri R.R."/>
            <person name="La Ragione R."/>
            <person name="Hildebrand F."/>
            <person name="Pallen M.J."/>
        </authorList>
    </citation>
    <scope>NUCLEOTIDE SEQUENCE</scope>
    <source>
        <strain evidence="1">G3-3990</strain>
    </source>
</reference>
<organism evidence="1 2">
    <name type="scientific">Candidatus Gallipaludibacter merdavium</name>
    <dbReference type="NCBI Taxonomy" id="2840839"/>
    <lineage>
        <taxon>Bacteria</taxon>
        <taxon>Pseudomonadati</taxon>
        <taxon>Bacteroidota</taxon>
        <taxon>Bacteroidia</taxon>
        <taxon>Bacteroidales</taxon>
        <taxon>Candidatus Gallipaludibacter</taxon>
    </lineage>
</organism>
<dbReference type="EMBL" id="JADIMG010000029">
    <property type="protein sequence ID" value="MBO8459238.1"/>
    <property type="molecule type" value="Genomic_DNA"/>
</dbReference>
<evidence type="ECO:0000313" key="1">
    <source>
        <dbReference type="EMBL" id="MBO8459238.1"/>
    </source>
</evidence>
<protein>
    <submittedName>
        <fullName evidence="1">Uncharacterized protein</fullName>
    </submittedName>
</protein>
<dbReference type="AlphaFoldDB" id="A0A9D9HSU1"/>
<reference evidence="1" key="1">
    <citation type="submission" date="2020-10" db="EMBL/GenBank/DDBJ databases">
        <authorList>
            <person name="Gilroy R."/>
        </authorList>
    </citation>
    <scope>NUCLEOTIDE SEQUENCE</scope>
    <source>
        <strain evidence="1">G3-3990</strain>
    </source>
</reference>
<name>A0A9D9HSU1_9BACT</name>
<gene>
    <name evidence="1" type="ORF">IAA73_02755</name>
</gene>
<sequence>MNTISITDMYMDALASLSDEEKLDLITKLTRSILDKKKRTKAKGMEVFDCFHKDWGGEGKPEEIAEGLRNSRCFNRDNVEW</sequence>
<comment type="caution">
    <text evidence="1">The sequence shown here is derived from an EMBL/GenBank/DDBJ whole genome shotgun (WGS) entry which is preliminary data.</text>
</comment>